<proteinExistence type="predicted"/>
<gene>
    <name evidence="1" type="ORF">HDE69_004179</name>
</gene>
<evidence type="ECO:0000313" key="1">
    <source>
        <dbReference type="EMBL" id="MBB5623096.1"/>
    </source>
</evidence>
<organism evidence="1 2">
    <name type="scientific">Pedobacter cryoconitis</name>
    <dbReference type="NCBI Taxonomy" id="188932"/>
    <lineage>
        <taxon>Bacteria</taxon>
        <taxon>Pseudomonadati</taxon>
        <taxon>Bacteroidota</taxon>
        <taxon>Sphingobacteriia</taxon>
        <taxon>Sphingobacteriales</taxon>
        <taxon>Sphingobacteriaceae</taxon>
        <taxon>Pedobacter</taxon>
    </lineage>
</organism>
<dbReference type="RefSeq" id="WP_183869236.1">
    <property type="nucleotide sequence ID" value="NZ_JACHCF010000011.1"/>
</dbReference>
<name>A0A7W8YWK8_9SPHI</name>
<accession>A0A7W8YWK8</accession>
<protein>
    <submittedName>
        <fullName evidence="1">Uncharacterized protein</fullName>
    </submittedName>
</protein>
<dbReference type="AlphaFoldDB" id="A0A7W8YWK8"/>
<sequence length="83" mass="9049">MARRWYAYNGVGDPLSSGDYNIASYPPSCINGVRVCAIYATGTGQSPSFLSSNLRNYISNLYITLVAQPDSDPAIKKYVYGKS</sequence>
<comment type="caution">
    <text evidence="1">The sequence shown here is derived from an EMBL/GenBank/DDBJ whole genome shotgun (WGS) entry which is preliminary data.</text>
</comment>
<dbReference type="EMBL" id="JACHCF010000011">
    <property type="protein sequence ID" value="MBB5623096.1"/>
    <property type="molecule type" value="Genomic_DNA"/>
</dbReference>
<dbReference type="Proteomes" id="UP000537718">
    <property type="component" value="Unassembled WGS sequence"/>
</dbReference>
<evidence type="ECO:0000313" key="2">
    <source>
        <dbReference type="Proteomes" id="UP000537718"/>
    </source>
</evidence>
<reference evidence="1 2" key="1">
    <citation type="submission" date="2020-08" db="EMBL/GenBank/DDBJ databases">
        <title>Genomic Encyclopedia of Type Strains, Phase IV (KMG-V): Genome sequencing to study the core and pangenomes of soil and plant-associated prokaryotes.</title>
        <authorList>
            <person name="Whitman W."/>
        </authorList>
    </citation>
    <scope>NUCLEOTIDE SEQUENCE [LARGE SCALE GENOMIC DNA]</scope>
    <source>
        <strain evidence="1 2">MP7CTX6</strain>
    </source>
</reference>